<sequence length="413" mass="46112">MTFLERSRGQRKSATACPPKKVKGKEKVAPSSALDAPVKIYKGSQKKSDDFTDVLASPPCVDQDTMQKLGQLINTTWDAVIKKGGGLQVIADHAAKSFQGGKVPGLIAPDKGDGPVCVWIYQRSIGQNDGLEYHNEISRIVQRTTMFAIAMQTLSEHLGKMRSMKTISININGCELCFSQSGGQCKKPPCPSAQARKGEIEDLPRLLSESDWTVDDHGRPSAESFSNWLKLRIQAVRNDTSGPLHINLMGTVAAHYYRHLFQPDVKPVKKIMWASSRHGDTNVHDSYHPAFFARLHPKVRQAIGVFHTARMAKNFGVERTYFCRSRSLCFQSFCRNRGRDGDVVLLIENLEGAVQNVMCHSVCGIRKIEVILLLDVSVLMKSEESGQQTKQDILVCYRSRKPQDLLPFEAFEH</sequence>
<name>A0A8T8SL50_9BASI</name>
<evidence type="ECO:0000313" key="2">
    <source>
        <dbReference type="EMBL" id="KAE8241445.1"/>
    </source>
</evidence>
<dbReference type="Proteomes" id="UP000077521">
    <property type="component" value="Unassembled WGS sequence"/>
</dbReference>
<keyword evidence="3" id="KW-1185">Reference proteome</keyword>
<protein>
    <submittedName>
        <fullName evidence="2">Uncharacterized protein</fullName>
    </submittedName>
</protein>
<organism evidence="2 3">
    <name type="scientific">Tilletia indica</name>
    <dbReference type="NCBI Taxonomy" id="43049"/>
    <lineage>
        <taxon>Eukaryota</taxon>
        <taxon>Fungi</taxon>
        <taxon>Dikarya</taxon>
        <taxon>Basidiomycota</taxon>
        <taxon>Ustilaginomycotina</taxon>
        <taxon>Exobasidiomycetes</taxon>
        <taxon>Tilletiales</taxon>
        <taxon>Tilletiaceae</taxon>
        <taxon>Tilletia</taxon>
    </lineage>
</organism>
<gene>
    <name evidence="2" type="ORF">A4X13_0g7414</name>
</gene>
<feature type="region of interest" description="Disordered" evidence="1">
    <location>
        <begin position="1"/>
        <end position="31"/>
    </location>
</feature>
<dbReference type="AlphaFoldDB" id="A0A8T8SL50"/>
<evidence type="ECO:0000256" key="1">
    <source>
        <dbReference type="SAM" id="MobiDB-lite"/>
    </source>
</evidence>
<dbReference type="EMBL" id="LWDF02000908">
    <property type="protein sequence ID" value="KAE8241445.1"/>
    <property type="molecule type" value="Genomic_DNA"/>
</dbReference>
<comment type="caution">
    <text evidence="2">The sequence shown here is derived from an EMBL/GenBank/DDBJ whole genome shotgun (WGS) entry which is preliminary data.</text>
</comment>
<reference evidence="2" key="1">
    <citation type="submission" date="2016-04" db="EMBL/GenBank/DDBJ databases">
        <authorList>
            <person name="Nguyen H.D."/>
            <person name="Samba Siva P."/>
            <person name="Cullis J."/>
            <person name="Levesque C.A."/>
            <person name="Hambleton S."/>
        </authorList>
    </citation>
    <scope>NUCLEOTIDE SEQUENCE</scope>
    <source>
        <strain evidence="2">DAOMC 236416</strain>
    </source>
</reference>
<accession>A0A8T8SL50</accession>
<reference evidence="2" key="2">
    <citation type="journal article" date="2019" name="IMA Fungus">
        <title>Genome sequencing and comparison of five Tilletia species to identify candidate genes for the detection of regulated species infecting wheat.</title>
        <authorList>
            <person name="Nguyen H.D.T."/>
            <person name="Sultana T."/>
            <person name="Kesanakurti P."/>
            <person name="Hambleton S."/>
        </authorList>
    </citation>
    <scope>NUCLEOTIDE SEQUENCE</scope>
    <source>
        <strain evidence="2">DAOMC 236416</strain>
    </source>
</reference>
<proteinExistence type="predicted"/>
<evidence type="ECO:0000313" key="3">
    <source>
        <dbReference type="Proteomes" id="UP000077521"/>
    </source>
</evidence>